<keyword evidence="3" id="KW-1185">Reference proteome</keyword>
<feature type="region of interest" description="Disordered" evidence="1">
    <location>
        <begin position="359"/>
        <end position="401"/>
    </location>
</feature>
<dbReference type="EnsemblMetazoa" id="G5578.7">
    <property type="protein sequence ID" value="G5578.7:cds"/>
    <property type="gene ID" value="G5578"/>
</dbReference>
<feature type="compositionally biased region" description="Polar residues" evidence="1">
    <location>
        <begin position="193"/>
        <end position="206"/>
    </location>
</feature>
<feature type="compositionally biased region" description="Basic and acidic residues" evidence="1">
    <location>
        <begin position="376"/>
        <end position="395"/>
    </location>
</feature>
<dbReference type="AlphaFoldDB" id="A0A8W8N6X6"/>
<protein>
    <submittedName>
        <fullName evidence="2">Uncharacterized protein</fullName>
    </submittedName>
</protein>
<reference evidence="2" key="1">
    <citation type="submission" date="2022-08" db="UniProtKB">
        <authorList>
            <consortium name="EnsemblMetazoa"/>
        </authorList>
    </citation>
    <scope>IDENTIFICATION</scope>
    <source>
        <strain evidence="2">05x7-T-G4-1.051#20</strain>
    </source>
</reference>
<sequence length="401" mass="45212">MNYVRFAEFSSLRKSVMTMSGFQINNLDPNMLSNHLTARGISLGGAQSVRDNGITGEMLVQFCEEDIHDAFSVFKDRFIIRKMIREHKTQTGIHDKVFSNTTSSSCKNQRDSTAIKLPTKAPQRNPQHSVSPTKISDVCANVNAGYSTVPSTNQLHKSQHQLLFNQSRREHPRIPTSPETKLESVPRPGYSCATGSRVSHSSQPEVQSFPPPVRSPLMHHVVSSSVEDRLSGTRSETVPGPMEESAQIASQNQIVRSSNINITVEEKQRIKKYKADALLEKKCIRSKPNEAQHLGSLAIRNAAQAAQIWDNPPVMREISVAKKDQFIRSLLAFAPQLSERMDTVWIRLREALQNRRKYLLDKESGKRQTKSQRSAPYDKKNESKPTLMKVKEPRTLIDLTD</sequence>
<accession>A0A8W8N6X6</accession>
<feature type="region of interest" description="Disordered" evidence="1">
    <location>
        <begin position="164"/>
        <end position="246"/>
    </location>
</feature>
<evidence type="ECO:0000256" key="1">
    <source>
        <dbReference type="SAM" id="MobiDB-lite"/>
    </source>
</evidence>
<name>A0A8W8N6X6_MAGGI</name>
<evidence type="ECO:0000313" key="2">
    <source>
        <dbReference type="EnsemblMetazoa" id="G5578.7:cds"/>
    </source>
</evidence>
<dbReference type="Proteomes" id="UP000005408">
    <property type="component" value="Unassembled WGS sequence"/>
</dbReference>
<proteinExistence type="predicted"/>
<evidence type="ECO:0000313" key="3">
    <source>
        <dbReference type="Proteomes" id="UP000005408"/>
    </source>
</evidence>
<organism evidence="2 3">
    <name type="scientific">Magallana gigas</name>
    <name type="common">Pacific oyster</name>
    <name type="synonym">Crassostrea gigas</name>
    <dbReference type="NCBI Taxonomy" id="29159"/>
    <lineage>
        <taxon>Eukaryota</taxon>
        <taxon>Metazoa</taxon>
        <taxon>Spiralia</taxon>
        <taxon>Lophotrochozoa</taxon>
        <taxon>Mollusca</taxon>
        <taxon>Bivalvia</taxon>
        <taxon>Autobranchia</taxon>
        <taxon>Pteriomorphia</taxon>
        <taxon>Ostreida</taxon>
        <taxon>Ostreoidea</taxon>
        <taxon>Ostreidae</taxon>
        <taxon>Magallana</taxon>
    </lineage>
</organism>